<dbReference type="AlphaFoldDB" id="A0A9W7XJV0"/>
<proteinExistence type="predicted"/>
<reference evidence="2" key="1">
    <citation type="submission" date="2022-07" db="EMBL/GenBank/DDBJ databases">
        <title>Phylogenomic reconstructions and comparative analyses of Kickxellomycotina fungi.</title>
        <authorList>
            <person name="Reynolds N.K."/>
            <person name="Stajich J.E."/>
            <person name="Barry K."/>
            <person name="Grigoriev I.V."/>
            <person name="Crous P."/>
            <person name="Smith M.E."/>
        </authorList>
    </citation>
    <scope>NUCLEOTIDE SEQUENCE</scope>
    <source>
        <strain evidence="2">NBRC 105413</strain>
    </source>
</reference>
<gene>
    <name evidence="2" type="ORF">LPJ64_004084</name>
</gene>
<sequence>MPCYKSTSTSTNPAASASSATHGKAAYHSKPFVPRTLLAHGHEQHSAAKSAANVQIESWTEEDIQMEAKPDADVQAAVNSSIGDQADHPASTEQYDLVYADFQIHPHLYKYYEGELNGLHCQKVQEKKAKQASMTKQTRATIWTRSTTQTCMTTQTQTTTQVEMTMHVETTVQVEVIYVNHRVEGYVGTLGKFLVLGDNLVNAILPSVRERFHQNTNVLIIANAAMALAENPDEDAVTNTEVVSNRNEIVLESNLIHFTNLYSGVMRL</sequence>
<accession>A0A9W7XJV0</accession>
<dbReference type="Proteomes" id="UP001145021">
    <property type="component" value="Unassembled WGS sequence"/>
</dbReference>
<evidence type="ECO:0000313" key="2">
    <source>
        <dbReference type="EMBL" id="KAJ1644214.1"/>
    </source>
</evidence>
<name>A0A9W7XJV0_9FUNG</name>
<organism evidence="2 3">
    <name type="scientific">Coemansia asiatica</name>
    <dbReference type="NCBI Taxonomy" id="1052880"/>
    <lineage>
        <taxon>Eukaryota</taxon>
        <taxon>Fungi</taxon>
        <taxon>Fungi incertae sedis</taxon>
        <taxon>Zoopagomycota</taxon>
        <taxon>Kickxellomycotina</taxon>
        <taxon>Kickxellomycetes</taxon>
        <taxon>Kickxellales</taxon>
        <taxon>Kickxellaceae</taxon>
        <taxon>Coemansia</taxon>
    </lineage>
</organism>
<dbReference type="EMBL" id="JANBOH010000184">
    <property type="protein sequence ID" value="KAJ1644214.1"/>
    <property type="molecule type" value="Genomic_DNA"/>
</dbReference>
<comment type="caution">
    <text evidence="2">The sequence shown here is derived from an EMBL/GenBank/DDBJ whole genome shotgun (WGS) entry which is preliminary data.</text>
</comment>
<protein>
    <submittedName>
        <fullName evidence="2">Uncharacterized protein</fullName>
    </submittedName>
</protein>
<keyword evidence="3" id="KW-1185">Reference proteome</keyword>
<feature type="region of interest" description="Disordered" evidence="1">
    <location>
        <begin position="1"/>
        <end position="22"/>
    </location>
</feature>
<evidence type="ECO:0000313" key="3">
    <source>
        <dbReference type="Proteomes" id="UP001145021"/>
    </source>
</evidence>
<evidence type="ECO:0000256" key="1">
    <source>
        <dbReference type="SAM" id="MobiDB-lite"/>
    </source>
</evidence>
<feature type="compositionally biased region" description="Low complexity" evidence="1">
    <location>
        <begin position="1"/>
        <end position="21"/>
    </location>
</feature>